<evidence type="ECO:0000313" key="7">
    <source>
        <dbReference type="EMBL" id="PAB59398.1"/>
    </source>
</evidence>
<dbReference type="PIRSF" id="PIRSF016557">
    <property type="entry name" value="Caps_synth_CpsB"/>
    <property type="match status" value="1"/>
</dbReference>
<evidence type="ECO:0000256" key="4">
    <source>
        <dbReference type="ARBA" id="ARBA00022912"/>
    </source>
</evidence>
<keyword evidence="8" id="KW-1185">Reference proteome</keyword>
<organism evidence="7 8">
    <name type="scientific">Anaeromicrobium sediminis</name>
    <dbReference type="NCBI Taxonomy" id="1478221"/>
    <lineage>
        <taxon>Bacteria</taxon>
        <taxon>Bacillati</taxon>
        <taxon>Bacillota</taxon>
        <taxon>Clostridia</taxon>
        <taxon>Peptostreptococcales</taxon>
        <taxon>Thermotaleaceae</taxon>
        <taxon>Anaeromicrobium</taxon>
    </lineage>
</organism>
<dbReference type="GO" id="GO:0004725">
    <property type="term" value="F:protein tyrosine phosphatase activity"/>
    <property type="evidence" value="ECO:0007669"/>
    <property type="project" value="UniProtKB-EC"/>
</dbReference>
<dbReference type="EC" id="3.1.3.48" evidence="2"/>
<dbReference type="GO" id="GO:0030145">
    <property type="term" value="F:manganese ion binding"/>
    <property type="evidence" value="ECO:0007669"/>
    <property type="project" value="InterPro"/>
</dbReference>
<keyword evidence="4" id="KW-0904">Protein phosphatase</keyword>
<comment type="catalytic activity">
    <reaction evidence="5">
        <text>O-phospho-L-tyrosyl-[protein] + H2O = L-tyrosyl-[protein] + phosphate</text>
        <dbReference type="Rhea" id="RHEA:10684"/>
        <dbReference type="Rhea" id="RHEA-COMP:10136"/>
        <dbReference type="Rhea" id="RHEA-COMP:20101"/>
        <dbReference type="ChEBI" id="CHEBI:15377"/>
        <dbReference type="ChEBI" id="CHEBI:43474"/>
        <dbReference type="ChEBI" id="CHEBI:46858"/>
        <dbReference type="ChEBI" id="CHEBI:61978"/>
        <dbReference type="EC" id="3.1.3.48"/>
    </reaction>
</comment>
<dbReference type="EMBL" id="NIBG01000008">
    <property type="protein sequence ID" value="PAB59398.1"/>
    <property type="molecule type" value="Genomic_DNA"/>
</dbReference>
<evidence type="ECO:0000256" key="3">
    <source>
        <dbReference type="ARBA" id="ARBA00022801"/>
    </source>
</evidence>
<protein>
    <recommendedName>
        <fullName evidence="2">protein-tyrosine-phosphatase</fullName>
        <ecNumber evidence="2">3.1.3.48</ecNumber>
    </recommendedName>
</protein>
<evidence type="ECO:0000313" key="8">
    <source>
        <dbReference type="Proteomes" id="UP000216024"/>
    </source>
</evidence>
<proteinExistence type="inferred from homology"/>
<evidence type="ECO:0000256" key="1">
    <source>
        <dbReference type="ARBA" id="ARBA00005750"/>
    </source>
</evidence>
<comment type="similarity">
    <text evidence="1">Belongs to the metallo-dependent hydrolases superfamily. CpsB/CapC family.</text>
</comment>
<dbReference type="Proteomes" id="UP000216024">
    <property type="component" value="Unassembled WGS sequence"/>
</dbReference>
<sequence length="263" mass="30334">MIDCHCHILPNIDDGSNSMEESIKMAKIAKDKGTKTIISTSHFYDTNMFVTGKKLEESLELFREKLEEHNIDLEILLGNEAYMSPELPKYIEERKVYTLNNSKYLLVELPLLEMPMYTFEVLYELKLMGIIPIMAHPERYTYVMDNPNLVYDFIDKGALIQLNGGSIRGRFGDETQRIANDLLNHNMVHIIGSDGHGYNSRRPVLDKSYSLVKEKLGKDYAEELFSINPKRVLENKNITIKDPIKIEEKTTFIKKISKLLKIG</sequence>
<gene>
    <name evidence="7" type="ORF">CCE28_11115</name>
</gene>
<comment type="caution">
    <text evidence="7">The sequence shown here is derived from an EMBL/GenBank/DDBJ whole genome shotgun (WGS) entry which is preliminary data.</text>
</comment>
<dbReference type="Gene3D" id="3.20.20.140">
    <property type="entry name" value="Metal-dependent hydrolases"/>
    <property type="match status" value="1"/>
</dbReference>
<keyword evidence="3" id="KW-0378">Hydrolase</keyword>
<dbReference type="SUPFAM" id="SSF89550">
    <property type="entry name" value="PHP domain-like"/>
    <property type="match status" value="1"/>
</dbReference>
<keyword evidence="6" id="KW-0175">Coiled coil</keyword>
<dbReference type="InterPro" id="IPR016195">
    <property type="entry name" value="Pol/histidinol_Pase-like"/>
</dbReference>
<dbReference type="RefSeq" id="WP_095133778.1">
    <property type="nucleotide sequence ID" value="NZ_NIBG01000008.1"/>
</dbReference>
<dbReference type="InterPro" id="IPR016667">
    <property type="entry name" value="Caps_polysacc_synth_CpsB/CapC"/>
</dbReference>
<name>A0A267MKF5_9FIRM</name>
<feature type="coiled-coil region" evidence="6">
    <location>
        <begin position="52"/>
        <end position="79"/>
    </location>
</feature>
<evidence type="ECO:0000256" key="6">
    <source>
        <dbReference type="SAM" id="Coils"/>
    </source>
</evidence>
<dbReference type="PANTHER" id="PTHR39181:SF1">
    <property type="entry name" value="TYROSINE-PROTEIN PHOSPHATASE YWQE"/>
    <property type="match status" value="1"/>
</dbReference>
<accession>A0A267MKF5</accession>
<evidence type="ECO:0000256" key="5">
    <source>
        <dbReference type="ARBA" id="ARBA00051722"/>
    </source>
</evidence>
<dbReference type="Pfam" id="PF19567">
    <property type="entry name" value="CpsB_CapC"/>
    <property type="match status" value="1"/>
</dbReference>
<dbReference type="PANTHER" id="PTHR39181">
    <property type="entry name" value="TYROSINE-PROTEIN PHOSPHATASE YWQE"/>
    <property type="match status" value="1"/>
</dbReference>
<dbReference type="OrthoDB" id="9788539at2"/>
<dbReference type="AlphaFoldDB" id="A0A267MKF5"/>
<reference evidence="7 8" key="1">
    <citation type="submission" date="2017-06" db="EMBL/GenBank/DDBJ databases">
        <title>Draft genome sequence of anaerobic fermentative bacterium Anaeromicrobium sediminis DY2726D isolated from West Pacific Ocean sediments.</title>
        <authorList>
            <person name="Zeng X."/>
        </authorList>
    </citation>
    <scope>NUCLEOTIDE SEQUENCE [LARGE SCALE GENOMIC DNA]</scope>
    <source>
        <strain evidence="7 8">DY2726D</strain>
    </source>
</reference>
<evidence type="ECO:0000256" key="2">
    <source>
        <dbReference type="ARBA" id="ARBA00013064"/>
    </source>
</evidence>